<organism evidence="1 2">
    <name type="scientific">Pseudohongiella nitratireducens</name>
    <dbReference type="NCBI Taxonomy" id="1768907"/>
    <lineage>
        <taxon>Bacteria</taxon>
        <taxon>Pseudomonadati</taxon>
        <taxon>Pseudomonadota</taxon>
        <taxon>Gammaproteobacteria</taxon>
        <taxon>Pseudomonadales</taxon>
        <taxon>Pseudohongiellaceae</taxon>
        <taxon>Pseudohongiella</taxon>
    </lineage>
</organism>
<proteinExistence type="predicted"/>
<sequence>MSHAICTGRVYHRRMEQATHSFSYALYMLLIDLKDPAITQCQSPFISTRWFSPIQFRQSDYIPGEPGSLEERARAKLLELGASETVSNIRLLTQGRCLGLYFSPVNFYFCYTDNEQQCRYLLAEVSNTPWNERHYYLVDLHGNHIIEKSFHVSPFMQMAMNYHWRITPPDEQGNDIHVHIENHASDKGKVFDATLMLKQLALTPKNARQTFWQHPFMTLKIVSSIYFEALRLMLKRVRFVPYQTRKAKREAQH</sequence>
<name>A0A917LSQ9_9GAMM</name>
<dbReference type="EMBL" id="BMIY01000004">
    <property type="protein sequence ID" value="GGG54468.1"/>
    <property type="molecule type" value="Genomic_DNA"/>
</dbReference>
<dbReference type="OrthoDB" id="9778801at2"/>
<reference evidence="1" key="1">
    <citation type="journal article" date="2014" name="Int. J. Syst. Evol. Microbiol.">
        <title>Complete genome sequence of Corynebacterium casei LMG S-19264T (=DSM 44701T), isolated from a smear-ripened cheese.</title>
        <authorList>
            <consortium name="US DOE Joint Genome Institute (JGI-PGF)"/>
            <person name="Walter F."/>
            <person name="Albersmeier A."/>
            <person name="Kalinowski J."/>
            <person name="Ruckert C."/>
        </authorList>
    </citation>
    <scope>NUCLEOTIDE SEQUENCE</scope>
    <source>
        <strain evidence="1">CGMCC 1.15425</strain>
    </source>
</reference>
<evidence type="ECO:0000313" key="2">
    <source>
        <dbReference type="Proteomes" id="UP000627715"/>
    </source>
</evidence>
<dbReference type="Pfam" id="PF07103">
    <property type="entry name" value="DUF1365"/>
    <property type="match status" value="1"/>
</dbReference>
<protein>
    <submittedName>
        <fullName evidence="1">DUF1365 domain-containing protein</fullName>
    </submittedName>
</protein>
<accession>A0A917LSQ9</accession>
<dbReference type="Proteomes" id="UP000627715">
    <property type="component" value="Unassembled WGS sequence"/>
</dbReference>
<dbReference type="PANTHER" id="PTHR33973">
    <property type="entry name" value="OS07G0153300 PROTEIN"/>
    <property type="match status" value="1"/>
</dbReference>
<dbReference type="InterPro" id="IPR010775">
    <property type="entry name" value="DUF1365"/>
</dbReference>
<gene>
    <name evidence="1" type="ORF">GCM10011403_09560</name>
</gene>
<dbReference type="PANTHER" id="PTHR33973:SF4">
    <property type="entry name" value="OS07G0153300 PROTEIN"/>
    <property type="match status" value="1"/>
</dbReference>
<dbReference type="AlphaFoldDB" id="A0A917LSQ9"/>
<dbReference type="RefSeq" id="WP_068812215.1">
    <property type="nucleotide sequence ID" value="NZ_BMIY01000004.1"/>
</dbReference>
<evidence type="ECO:0000313" key="1">
    <source>
        <dbReference type="EMBL" id="GGG54468.1"/>
    </source>
</evidence>
<reference evidence="1" key="2">
    <citation type="submission" date="2020-09" db="EMBL/GenBank/DDBJ databases">
        <authorList>
            <person name="Sun Q."/>
            <person name="Zhou Y."/>
        </authorList>
    </citation>
    <scope>NUCLEOTIDE SEQUENCE</scope>
    <source>
        <strain evidence="1">CGMCC 1.15425</strain>
    </source>
</reference>
<keyword evidence="2" id="KW-1185">Reference proteome</keyword>
<comment type="caution">
    <text evidence="1">The sequence shown here is derived from an EMBL/GenBank/DDBJ whole genome shotgun (WGS) entry which is preliminary data.</text>
</comment>